<dbReference type="InterPro" id="IPR017972">
    <property type="entry name" value="Cyt_P450_CS"/>
</dbReference>
<organism>
    <name type="scientific">Culex quinquefasciatus</name>
    <name type="common">Southern house mosquito</name>
    <name type="synonym">Culex pungens</name>
    <dbReference type="NCBI Taxonomy" id="7176"/>
    <lineage>
        <taxon>Eukaryota</taxon>
        <taxon>Metazoa</taxon>
        <taxon>Ecdysozoa</taxon>
        <taxon>Arthropoda</taxon>
        <taxon>Hexapoda</taxon>
        <taxon>Insecta</taxon>
        <taxon>Pterygota</taxon>
        <taxon>Neoptera</taxon>
        <taxon>Endopterygota</taxon>
        <taxon>Diptera</taxon>
        <taxon>Nematocera</taxon>
        <taxon>Culicoidea</taxon>
        <taxon>Culicidae</taxon>
        <taxon>Culicinae</taxon>
        <taxon>Culicini</taxon>
        <taxon>Culex</taxon>
        <taxon>Culex</taxon>
    </lineage>
</organism>
<comment type="similarity">
    <text evidence="2 9">Belongs to the cytochrome P450 family.</text>
</comment>
<dbReference type="PANTHER" id="PTHR24291:SF201">
    <property type="entry name" value="CYTOCHROME P450, FAMILY 4, SUBFAMILY B, POLYPEPTIDE 7"/>
    <property type="match status" value="1"/>
</dbReference>
<proteinExistence type="inferred from homology"/>
<dbReference type="Gene3D" id="1.10.630.10">
    <property type="entry name" value="Cytochrome P450"/>
    <property type="match status" value="1"/>
</dbReference>
<keyword evidence="3 8" id="KW-0349">Heme</keyword>
<dbReference type="GO" id="GO:0020037">
    <property type="term" value="F:heme binding"/>
    <property type="evidence" value="ECO:0007669"/>
    <property type="project" value="InterPro"/>
</dbReference>
<sequence length="475" mass="55264">MLCGINTQEIFEFFVKSFQQVDRMGKIMLGPVPMVMVNHPDLMEQILTNGDMYNKPFLYDFFELGVGLITERDGEKWKQSRKALNRTFNSQILRGFLPLMDARVKTLVQKLEPYAGGGEIDLLEHIAECTLEMIFTTTMGRCEEKLPGQTKFLHHVDLLMKLIGERIFNVNQFLDVFYRMTKSYQTRKVCEDVVNEFTEAIIQTRREELEKERRLAPEQDEFHSKLLIFLDQVLTIRKGEENTGFTDREILDHLLTIMGAVCIDESPMANKMKIISKFQGQDTSAYAVAYTLLLLAMNPNIQNKVVEEIDSVFSSNSVEVTVDTLQQLKYTEQVIKESLRLLPVAPILGRETSKEIELDGVRIPPNQMIMYNLYALHRRPDVWGPDPERFDPDRFGPEAVTNRHPYAYLPFSGGLRNCIGWRYALNSMRIILLRILQNYELKTDLRQSEMRFKFEITMKLIGPHRVWLTERPKRS</sequence>
<dbReference type="PANTHER" id="PTHR24291">
    <property type="entry name" value="CYTOCHROME P450 FAMILY 4"/>
    <property type="match status" value="1"/>
</dbReference>
<dbReference type="InterPro" id="IPR050196">
    <property type="entry name" value="Cytochrome_P450_Monoox"/>
</dbReference>
<dbReference type="VEuPathDB" id="VectorBase:CQUJHB004341"/>
<evidence type="ECO:0000256" key="9">
    <source>
        <dbReference type="RuleBase" id="RU000461"/>
    </source>
</evidence>
<dbReference type="GO" id="GO:0004497">
    <property type="term" value="F:monooxygenase activity"/>
    <property type="evidence" value="ECO:0007669"/>
    <property type="project" value="UniProtKB-KW"/>
</dbReference>
<evidence type="ECO:0000256" key="7">
    <source>
        <dbReference type="ARBA" id="ARBA00023033"/>
    </source>
</evidence>
<evidence type="ECO:0000256" key="1">
    <source>
        <dbReference type="ARBA" id="ARBA00001971"/>
    </source>
</evidence>
<reference evidence="10" key="1">
    <citation type="submission" date="2007-03" db="EMBL/GenBank/DDBJ databases">
        <title>Annotation of Culex pipiens quinquefasciatus.</title>
        <authorList>
            <consortium name="The Broad Institute Genome Sequencing Platform"/>
            <person name="Atkinson P.W."/>
            <person name="Hemingway J."/>
            <person name="Christensen B.M."/>
            <person name="Higgs S."/>
            <person name="Kodira C."/>
            <person name="Hannick L."/>
            <person name="Megy K."/>
            <person name="O'Leary S."/>
            <person name="Pearson M."/>
            <person name="Haas B.J."/>
            <person name="Mauceli E."/>
            <person name="Wortman J.R."/>
            <person name="Lee N.H."/>
            <person name="Guigo R."/>
            <person name="Stanke M."/>
            <person name="Alvarado L."/>
            <person name="Amedeo P."/>
            <person name="Antoine C.H."/>
            <person name="Arensburger P."/>
            <person name="Bidwell S.L."/>
            <person name="Crawford M."/>
            <person name="Camaro F."/>
            <person name="Devon K."/>
            <person name="Engels R."/>
            <person name="Hammond M."/>
            <person name="Howarth C."/>
            <person name="Koehrsen M."/>
            <person name="Lawson D."/>
            <person name="Montgomery P."/>
            <person name="Nene V."/>
            <person name="Nusbaum C."/>
            <person name="Puiu D."/>
            <person name="Romero-Severson J."/>
            <person name="Severson D.W."/>
            <person name="Shumway M."/>
            <person name="Sisk P."/>
            <person name="Stolte C."/>
            <person name="Zeng Q."/>
            <person name="Eisenstadt E."/>
            <person name="Fraser-Liggett C."/>
            <person name="Strausberg R."/>
            <person name="Galagan J."/>
            <person name="Birren B."/>
            <person name="Collins F.H."/>
        </authorList>
    </citation>
    <scope>NUCLEOTIDE SEQUENCE [LARGE SCALE GENOMIC DNA]</scope>
    <source>
        <strain evidence="10">JHB</strain>
    </source>
</reference>
<name>B0WEU8_CULQU</name>
<dbReference type="STRING" id="7176.B0WEU8"/>
<dbReference type="PhylomeDB" id="B0WEU8"/>
<dbReference type="InParanoid" id="B0WEU8"/>
<dbReference type="PRINTS" id="PR00463">
    <property type="entry name" value="EP450I"/>
</dbReference>
<dbReference type="HOGENOM" id="CLU_001570_5_1_1"/>
<feature type="binding site" description="axial binding residue" evidence="8">
    <location>
        <position position="418"/>
    </location>
    <ligand>
        <name>heme</name>
        <dbReference type="ChEBI" id="CHEBI:30413"/>
    </ligand>
    <ligandPart>
        <name>Fe</name>
        <dbReference type="ChEBI" id="CHEBI:18248"/>
    </ligandPart>
</feature>
<evidence type="ECO:0000256" key="2">
    <source>
        <dbReference type="ARBA" id="ARBA00010617"/>
    </source>
</evidence>
<dbReference type="AlphaFoldDB" id="B0WEU8"/>
<keyword evidence="6 8" id="KW-0408">Iron</keyword>
<dbReference type="GO" id="GO:0005506">
    <property type="term" value="F:iron ion binding"/>
    <property type="evidence" value="ECO:0007669"/>
    <property type="project" value="InterPro"/>
</dbReference>
<dbReference type="OMA" id="LIECATE"/>
<keyword evidence="7 9" id="KW-0503">Monooxygenase</keyword>
<dbReference type="OrthoDB" id="1470350at2759"/>
<keyword evidence="5 9" id="KW-0560">Oxidoreductase</keyword>
<evidence type="ECO:0000256" key="6">
    <source>
        <dbReference type="ARBA" id="ARBA00023004"/>
    </source>
</evidence>
<dbReference type="InterPro" id="IPR036396">
    <property type="entry name" value="Cyt_P450_sf"/>
</dbReference>
<dbReference type="VEuPathDB" id="VectorBase:CPIJ005683"/>
<dbReference type="InterPro" id="IPR002401">
    <property type="entry name" value="Cyt_P450_E_grp-I"/>
</dbReference>
<dbReference type="SUPFAM" id="SSF48264">
    <property type="entry name" value="Cytochrome P450"/>
    <property type="match status" value="1"/>
</dbReference>
<keyword evidence="4 8" id="KW-0479">Metal-binding</keyword>
<comment type="cofactor">
    <cofactor evidence="1 8">
        <name>heme</name>
        <dbReference type="ChEBI" id="CHEBI:30413"/>
    </cofactor>
</comment>
<dbReference type="EMBL" id="DS231911">
    <property type="protein sequence ID" value="EDS45861.1"/>
    <property type="molecule type" value="Genomic_DNA"/>
</dbReference>
<dbReference type="CDD" id="cd11057">
    <property type="entry name" value="CYP313-like"/>
    <property type="match status" value="1"/>
</dbReference>
<gene>
    <name evidence="10" type="ORF">CpipJ_CPIJ005683</name>
</gene>
<dbReference type="KEGG" id="cqu:CpipJ_CPIJ005683"/>
<evidence type="ECO:0000313" key="10">
    <source>
        <dbReference type="EMBL" id="EDS45861.1"/>
    </source>
</evidence>
<dbReference type="PRINTS" id="PR00385">
    <property type="entry name" value="P450"/>
</dbReference>
<dbReference type="eggNOG" id="KOG0157">
    <property type="taxonomic scope" value="Eukaryota"/>
</dbReference>
<dbReference type="PROSITE" id="PS00086">
    <property type="entry name" value="CYTOCHROME_P450"/>
    <property type="match status" value="1"/>
</dbReference>
<accession>B0WEU8</accession>
<protein>
    <submittedName>
        <fullName evidence="10">Cytochrome P450 4F5</fullName>
    </submittedName>
</protein>
<dbReference type="Pfam" id="PF00067">
    <property type="entry name" value="p450"/>
    <property type="match status" value="2"/>
</dbReference>
<evidence type="ECO:0000256" key="8">
    <source>
        <dbReference type="PIRSR" id="PIRSR602401-1"/>
    </source>
</evidence>
<dbReference type="InterPro" id="IPR001128">
    <property type="entry name" value="Cyt_P450"/>
</dbReference>
<evidence type="ECO:0000256" key="3">
    <source>
        <dbReference type="ARBA" id="ARBA00022617"/>
    </source>
</evidence>
<evidence type="ECO:0000256" key="5">
    <source>
        <dbReference type="ARBA" id="ARBA00023002"/>
    </source>
</evidence>
<evidence type="ECO:0000256" key="4">
    <source>
        <dbReference type="ARBA" id="ARBA00022723"/>
    </source>
</evidence>
<dbReference type="GO" id="GO:0016705">
    <property type="term" value="F:oxidoreductase activity, acting on paired donors, with incorporation or reduction of molecular oxygen"/>
    <property type="evidence" value="ECO:0007669"/>
    <property type="project" value="InterPro"/>
</dbReference>